<dbReference type="OrthoDB" id="1876238at2759"/>
<dbReference type="SMR" id="A0A803LWB2"/>
<reference evidence="2" key="2">
    <citation type="submission" date="2021-03" db="UniProtKB">
        <authorList>
            <consortium name="EnsemblPlants"/>
        </authorList>
    </citation>
    <scope>IDENTIFICATION</scope>
</reference>
<dbReference type="AlphaFoldDB" id="A0A803LWB2"/>
<dbReference type="Pfam" id="PF04525">
    <property type="entry name" value="LOR"/>
    <property type="match status" value="1"/>
</dbReference>
<accession>A0A803LWB2</accession>
<dbReference type="Gene3D" id="2.40.160.200">
    <property type="entry name" value="LURP1-related"/>
    <property type="match status" value="1"/>
</dbReference>
<dbReference type="RefSeq" id="XP_021757572.1">
    <property type="nucleotide sequence ID" value="XM_021901880.1"/>
</dbReference>
<organism evidence="2 3">
    <name type="scientific">Chenopodium quinoa</name>
    <name type="common">Quinoa</name>
    <dbReference type="NCBI Taxonomy" id="63459"/>
    <lineage>
        <taxon>Eukaryota</taxon>
        <taxon>Viridiplantae</taxon>
        <taxon>Streptophyta</taxon>
        <taxon>Embryophyta</taxon>
        <taxon>Tracheophyta</taxon>
        <taxon>Spermatophyta</taxon>
        <taxon>Magnoliopsida</taxon>
        <taxon>eudicotyledons</taxon>
        <taxon>Gunneridae</taxon>
        <taxon>Pentapetalae</taxon>
        <taxon>Caryophyllales</taxon>
        <taxon>Chenopodiaceae</taxon>
        <taxon>Chenopodioideae</taxon>
        <taxon>Atripliceae</taxon>
        <taxon>Chenopodium</taxon>
    </lineage>
</organism>
<name>A0A803LWB2_CHEQI</name>
<sequence length="232" mass="26007">MVLFLKAKSCTRVTDEKRCLEDCKEYIYKADNGNDKDKDGGASSTTCTFLTVWRKSLLMSCSGFTVIDSTGNLIYRVDNYRGRPGEIVLMDASGTSIFTTRRHKTIRLVDDWLVYKGDASDHHNSKTFQKKQPICYVRKNVSLLLANSNVLAHVFLGATTKNPIYVIEGSYAQRSCKIIDKSSKKVVAEIKRKEAANGRASFGLEVFHLVVYPGFNSGFAMTLVLLLDQMFS</sequence>
<dbReference type="InterPro" id="IPR038595">
    <property type="entry name" value="LOR_sf"/>
</dbReference>
<dbReference type="EnsemblPlants" id="AUR62019763-RA">
    <property type="protein sequence ID" value="AUR62019763-RA:cds"/>
    <property type="gene ID" value="AUR62019763"/>
</dbReference>
<comment type="similarity">
    <text evidence="1">Belongs to the LOR family.</text>
</comment>
<dbReference type="Gramene" id="AUR62019763-RA">
    <property type="protein sequence ID" value="AUR62019763-RA:cds"/>
    <property type="gene ID" value="AUR62019763"/>
</dbReference>
<gene>
    <name evidence="2" type="primary">LOC110722610</name>
</gene>
<dbReference type="PANTHER" id="PTHR31087">
    <property type="match status" value="1"/>
</dbReference>
<dbReference type="InterPro" id="IPR007612">
    <property type="entry name" value="LOR"/>
</dbReference>
<protein>
    <recommendedName>
        <fullName evidence="4">Protein LURP-one-related 17</fullName>
    </recommendedName>
</protein>
<dbReference type="InterPro" id="IPR025659">
    <property type="entry name" value="Tubby-like_C"/>
</dbReference>
<evidence type="ECO:0000313" key="3">
    <source>
        <dbReference type="Proteomes" id="UP000596660"/>
    </source>
</evidence>
<evidence type="ECO:0008006" key="4">
    <source>
        <dbReference type="Google" id="ProtNLM"/>
    </source>
</evidence>
<dbReference type="GeneID" id="110722610"/>
<dbReference type="OMA" id="MSCKGFT"/>
<dbReference type="SUPFAM" id="SSF54518">
    <property type="entry name" value="Tubby C-terminal domain-like"/>
    <property type="match status" value="1"/>
</dbReference>
<proteinExistence type="inferred from homology"/>
<dbReference type="KEGG" id="cqi:110722610"/>
<dbReference type="PANTHER" id="PTHR31087:SF14">
    <property type="entry name" value="PROTEIN LURP-ONE-RELATED 17"/>
    <property type="match status" value="1"/>
</dbReference>
<evidence type="ECO:0000313" key="2">
    <source>
        <dbReference type="EnsemblPlants" id="AUR62019763-RA:cds"/>
    </source>
</evidence>
<evidence type="ECO:0000256" key="1">
    <source>
        <dbReference type="ARBA" id="ARBA00005437"/>
    </source>
</evidence>
<dbReference type="Proteomes" id="UP000596660">
    <property type="component" value="Unplaced"/>
</dbReference>
<keyword evidence="3" id="KW-1185">Reference proteome</keyword>
<reference evidence="2" key="1">
    <citation type="journal article" date="2017" name="Nature">
        <title>The genome of Chenopodium quinoa.</title>
        <authorList>
            <person name="Jarvis D.E."/>
            <person name="Ho Y.S."/>
            <person name="Lightfoot D.J."/>
            <person name="Schmoeckel S.M."/>
            <person name="Li B."/>
            <person name="Borm T.J.A."/>
            <person name="Ohyanagi H."/>
            <person name="Mineta K."/>
            <person name="Michell C.T."/>
            <person name="Saber N."/>
            <person name="Kharbatia N.M."/>
            <person name="Rupper R.R."/>
            <person name="Sharp A.R."/>
            <person name="Dally N."/>
            <person name="Boughton B.A."/>
            <person name="Woo Y.H."/>
            <person name="Gao G."/>
            <person name="Schijlen E.G.W.M."/>
            <person name="Guo X."/>
            <person name="Momin A.A."/>
            <person name="Negrao S."/>
            <person name="Al-Babili S."/>
            <person name="Gehring C."/>
            <person name="Roessner U."/>
            <person name="Jung C."/>
            <person name="Murphy K."/>
            <person name="Arold S.T."/>
            <person name="Gojobori T."/>
            <person name="van der Linden C.G."/>
            <person name="van Loo E.N."/>
            <person name="Jellen E.N."/>
            <person name="Maughan P.J."/>
            <person name="Tester M."/>
        </authorList>
    </citation>
    <scope>NUCLEOTIDE SEQUENCE [LARGE SCALE GENOMIC DNA]</scope>
    <source>
        <strain evidence="2">cv. PI 614886</strain>
    </source>
</reference>